<dbReference type="PRINTS" id="PR00081">
    <property type="entry name" value="GDHRDH"/>
</dbReference>
<sequence length="275" mass="29525">MPFPYKTVLVTGATSGIGEALAERMIASGIFVIAVGRRKERLDALVAKHGADKVAAEPFDVGDLDAIEGWVKRITATYPTLDSVVLNAGYQRTLDFTNPKSVSLKAVTAELHTNYLSPLQMSAQFLPHLTALGPSTPASIVLVSSGLAVVPMPRCANYSASKAAVHSLAWSLRSQLAGPYSPATRHIRVIELVPPAVRTELHTQQPDLVATGGADIGVPLDDYTDETWAELTAEDGPDEIVHSVFKNTGLPDIEHRRVAAFDSFVAVMRKQGARF</sequence>
<protein>
    <recommendedName>
        <fullName evidence="4">Ketoreductase domain-containing protein</fullName>
    </recommendedName>
</protein>
<dbReference type="InterPro" id="IPR002347">
    <property type="entry name" value="SDR_fam"/>
</dbReference>
<proteinExistence type="inferred from homology"/>
<name>A0AA40AJ48_9PEZI</name>
<dbReference type="PANTHER" id="PTHR43669:SF11">
    <property type="entry name" value="SHORT-CHAIN DEHYDROGENASE_OXIDOREDUCTASE"/>
    <property type="match status" value="1"/>
</dbReference>
<dbReference type="Gene3D" id="3.40.50.720">
    <property type="entry name" value="NAD(P)-binding Rossmann-like Domain"/>
    <property type="match status" value="1"/>
</dbReference>
<dbReference type="PROSITE" id="PS00061">
    <property type="entry name" value="ADH_SHORT"/>
    <property type="match status" value="1"/>
</dbReference>
<evidence type="ECO:0000259" key="4">
    <source>
        <dbReference type="SMART" id="SM00822"/>
    </source>
</evidence>
<feature type="domain" description="Ketoreductase" evidence="4">
    <location>
        <begin position="6"/>
        <end position="196"/>
    </location>
</feature>
<keyword evidence="2" id="KW-0521">NADP</keyword>
<gene>
    <name evidence="5" type="ORF">B0T26DRAFT_853368</name>
</gene>
<dbReference type="RefSeq" id="XP_060295563.1">
    <property type="nucleotide sequence ID" value="XM_060447666.1"/>
</dbReference>
<evidence type="ECO:0000313" key="5">
    <source>
        <dbReference type="EMBL" id="KAK0716770.1"/>
    </source>
</evidence>
<evidence type="ECO:0000313" key="6">
    <source>
        <dbReference type="Proteomes" id="UP001172101"/>
    </source>
</evidence>
<dbReference type="InterPro" id="IPR036291">
    <property type="entry name" value="NAD(P)-bd_dom_sf"/>
</dbReference>
<dbReference type="PANTHER" id="PTHR43669">
    <property type="entry name" value="5-KETO-D-GLUCONATE 5-REDUCTASE"/>
    <property type="match status" value="1"/>
</dbReference>
<dbReference type="InterPro" id="IPR020904">
    <property type="entry name" value="Sc_DH/Rdtase_CS"/>
</dbReference>
<dbReference type="SMART" id="SM00822">
    <property type="entry name" value="PKS_KR"/>
    <property type="match status" value="1"/>
</dbReference>
<dbReference type="GO" id="GO:0016491">
    <property type="term" value="F:oxidoreductase activity"/>
    <property type="evidence" value="ECO:0007669"/>
    <property type="project" value="UniProtKB-KW"/>
</dbReference>
<organism evidence="5 6">
    <name type="scientific">Lasiosphaeria miniovina</name>
    <dbReference type="NCBI Taxonomy" id="1954250"/>
    <lineage>
        <taxon>Eukaryota</taxon>
        <taxon>Fungi</taxon>
        <taxon>Dikarya</taxon>
        <taxon>Ascomycota</taxon>
        <taxon>Pezizomycotina</taxon>
        <taxon>Sordariomycetes</taxon>
        <taxon>Sordariomycetidae</taxon>
        <taxon>Sordariales</taxon>
        <taxon>Lasiosphaeriaceae</taxon>
        <taxon>Lasiosphaeria</taxon>
    </lineage>
</organism>
<dbReference type="GeneID" id="85330936"/>
<dbReference type="Pfam" id="PF00106">
    <property type="entry name" value="adh_short"/>
    <property type="match status" value="1"/>
</dbReference>
<dbReference type="SUPFAM" id="SSF51735">
    <property type="entry name" value="NAD(P)-binding Rossmann-fold domains"/>
    <property type="match status" value="1"/>
</dbReference>
<reference evidence="5" key="1">
    <citation type="submission" date="2023-06" db="EMBL/GenBank/DDBJ databases">
        <title>Genome-scale phylogeny and comparative genomics of the fungal order Sordariales.</title>
        <authorList>
            <consortium name="Lawrence Berkeley National Laboratory"/>
            <person name="Hensen N."/>
            <person name="Bonometti L."/>
            <person name="Westerberg I."/>
            <person name="Brannstrom I.O."/>
            <person name="Guillou S."/>
            <person name="Cros-Aarteil S."/>
            <person name="Calhoun S."/>
            <person name="Haridas S."/>
            <person name="Kuo A."/>
            <person name="Mondo S."/>
            <person name="Pangilinan J."/>
            <person name="Riley R."/>
            <person name="LaButti K."/>
            <person name="Andreopoulos B."/>
            <person name="Lipzen A."/>
            <person name="Chen C."/>
            <person name="Yanf M."/>
            <person name="Daum C."/>
            <person name="Ng V."/>
            <person name="Clum A."/>
            <person name="Steindorff A."/>
            <person name="Ohm R."/>
            <person name="Martin F."/>
            <person name="Silar P."/>
            <person name="Natvig D."/>
            <person name="Lalanne C."/>
            <person name="Gautier V."/>
            <person name="Ament-velasquez S.L."/>
            <person name="Kruys A."/>
            <person name="Hutchinson M.I."/>
            <person name="Powell A.J."/>
            <person name="Barry K."/>
            <person name="Miller A.N."/>
            <person name="Grigoriev I.V."/>
            <person name="Debuchy R."/>
            <person name="Gladieux P."/>
            <person name="Thoren M.H."/>
            <person name="Johannesson H."/>
        </authorList>
    </citation>
    <scope>NUCLEOTIDE SEQUENCE</scope>
    <source>
        <strain evidence="5">SMH2392-1A</strain>
    </source>
</reference>
<evidence type="ECO:0000256" key="2">
    <source>
        <dbReference type="ARBA" id="ARBA00022857"/>
    </source>
</evidence>
<evidence type="ECO:0000256" key="1">
    <source>
        <dbReference type="ARBA" id="ARBA00006484"/>
    </source>
</evidence>
<dbReference type="Proteomes" id="UP001172101">
    <property type="component" value="Unassembled WGS sequence"/>
</dbReference>
<keyword evidence="3" id="KW-0560">Oxidoreductase</keyword>
<accession>A0AA40AJ48</accession>
<keyword evidence="6" id="KW-1185">Reference proteome</keyword>
<evidence type="ECO:0000256" key="3">
    <source>
        <dbReference type="ARBA" id="ARBA00023002"/>
    </source>
</evidence>
<dbReference type="EMBL" id="JAUIRO010000004">
    <property type="protein sequence ID" value="KAK0716770.1"/>
    <property type="molecule type" value="Genomic_DNA"/>
</dbReference>
<dbReference type="InterPro" id="IPR057326">
    <property type="entry name" value="KR_dom"/>
</dbReference>
<dbReference type="AlphaFoldDB" id="A0AA40AJ48"/>
<comment type="caution">
    <text evidence="5">The sequence shown here is derived from an EMBL/GenBank/DDBJ whole genome shotgun (WGS) entry which is preliminary data.</text>
</comment>
<comment type="similarity">
    <text evidence="1">Belongs to the short-chain dehydrogenases/reductases (SDR) family.</text>
</comment>